<evidence type="ECO:0000313" key="7">
    <source>
        <dbReference type="EMBL" id="CAE5957099.1"/>
    </source>
</evidence>
<dbReference type="PROSITE" id="PS50863">
    <property type="entry name" value="B3"/>
    <property type="match status" value="1"/>
</dbReference>
<keyword evidence="8" id="KW-1185">Reference proteome</keyword>
<dbReference type="SUPFAM" id="SSF101936">
    <property type="entry name" value="DNA-binding pseudobarrel domain"/>
    <property type="match status" value="1"/>
</dbReference>
<proteinExistence type="predicted"/>
<dbReference type="SMART" id="SM01019">
    <property type="entry name" value="B3"/>
    <property type="match status" value="1"/>
</dbReference>
<dbReference type="PANTHER" id="PTHR34269">
    <property type="entry name" value="TRANSCRIPTION FACTOR B3-DOMAIN FAMILY-RELATED"/>
    <property type="match status" value="1"/>
</dbReference>
<dbReference type="InterPro" id="IPR051442">
    <property type="entry name" value="B3_domain"/>
</dbReference>
<dbReference type="Gene3D" id="2.40.330.10">
    <property type="entry name" value="DNA-binding pseudobarrel domain"/>
    <property type="match status" value="1"/>
</dbReference>
<keyword evidence="5" id="KW-0539">Nucleus</keyword>
<evidence type="ECO:0000259" key="6">
    <source>
        <dbReference type="PROSITE" id="PS50863"/>
    </source>
</evidence>
<evidence type="ECO:0000313" key="8">
    <source>
        <dbReference type="Proteomes" id="UP000682877"/>
    </source>
</evidence>
<dbReference type="CDD" id="cd10017">
    <property type="entry name" value="B3_DNA"/>
    <property type="match status" value="1"/>
</dbReference>
<dbReference type="InterPro" id="IPR003340">
    <property type="entry name" value="B3_DNA-bd"/>
</dbReference>
<evidence type="ECO:0000256" key="1">
    <source>
        <dbReference type="ARBA" id="ARBA00004123"/>
    </source>
</evidence>
<keyword evidence="2" id="KW-0805">Transcription regulation</keyword>
<evidence type="ECO:0000256" key="5">
    <source>
        <dbReference type="ARBA" id="ARBA00023242"/>
    </source>
</evidence>
<organism evidence="7 8">
    <name type="scientific">Arabidopsis arenosa</name>
    <name type="common">Sand rock-cress</name>
    <name type="synonym">Cardaminopsis arenosa</name>
    <dbReference type="NCBI Taxonomy" id="38785"/>
    <lineage>
        <taxon>Eukaryota</taxon>
        <taxon>Viridiplantae</taxon>
        <taxon>Streptophyta</taxon>
        <taxon>Embryophyta</taxon>
        <taxon>Tracheophyta</taxon>
        <taxon>Spermatophyta</taxon>
        <taxon>Magnoliopsida</taxon>
        <taxon>eudicotyledons</taxon>
        <taxon>Gunneridae</taxon>
        <taxon>Pentapetalae</taxon>
        <taxon>rosids</taxon>
        <taxon>malvids</taxon>
        <taxon>Brassicales</taxon>
        <taxon>Brassicaceae</taxon>
        <taxon>Camelineae</taxon>
        <taxon>Arabidopsis</taxon>
    </lineage>
</organism>
<dbReference type="Proteomes" id="UP000682877">
    <property type="component" value="Chromosome 1"/>
</dbReference>
<dbReference type="InterPro" id="IPR015300">
    <property type="entry name" value="DNA-bd_pseudobarrel_sf"/>
</dbReference>
<comment type="subcellular location">
    <subcellularLocation>
        <location evidence="1">Nucleus</location>
    </subcellularLocation>
</comment>
<dbReference type="GO" id="GO:0003677">
    <property type="term" value="F:DNA binding"/>
    <property type="evidence" value="ECO:0007669"/>
    <property type="project" value="UniProtKB-KW"/>
</dbReference>
<evidence type="ECO:0000256" key="4">
    <source>
        <dbReference type="ARBA" id="ARBA00023163"/>
    </source>
</evidence>
<evidence type="ECO:0000256" key="3">
    <source>
        <dbReference type="ARBA" id="ARBA00023125"/>
    </source>
</evidence>
<reference evidence="7" key="1">
    <citation type="submission" date="2021-01" db="EMBL/GenBank/DDBJ databases">
        <authorList>
            <person name="Bezrukov I."/>
        </authorList>
    </citation>
    <scope>NUCLEOTIDE SEQUENCE</scope>
</reference>
<accession>A0A8S1ZEB7</accession>
<keyword evidence="3" id="KW-0238">DNA-binding</keyword>
<dbReference type="PANTHER" id="PTHR34269:SF17">
    <property type="entry name" value="B3 DOMAIN PROTEIN"/>
    <property type="match status" value="1"/>
</dbReference>
<protein>
    <recommendedName>
        <fullName evidence="6">TF-B3 domain-containing protein</fullName>
    </recommendedName>
</protein>
<feature type="domain" description="TF-B3" evidence="6">
    <location>
        <begin position="24"/>
        <end position="132"/>
    </location>
</feature>
<dbReference type="GO" id="GO:0005634">
    <property type="term" value="C:nucleus"/>
    <property type="evidence" value="ECO:0007669"/>
    <property type="project" value="UniProtKB-SubCell"/>
</dbReference>
<gene>
    <name evidence="7" type="ORF">AARE701A_LOCUS834</name>
</gene>
<dbReference type="Pfam" id="PF02362">
    <property type="entry name" value="B3"/>
    <property type="match status" value="1"/>
</dbReference>
<keyword evidence="4" id="KW-0804">Transcription</keyword>
<dbReference type="AlphaFoldDB" id="A0A8S1ZEB7"/>
<evidence type="ECO:0000256" key="2">
    <source>
        <dbReference type="ARBA" id="ARBA00023015"/>
    </source>
</evidence>
<name>A0A8S1ZEB7_ARAAE</name>
<sequence length="153" mass="17887">MAKNNDINLELSLSQYVEDDPWVLTKKLSDSDLCYRAQLYLPKQEMEQFILPEMENDLVRKLGAGVEIKLRDIDSVNDDSYTVRLKVRNGQYYLEKGWRLIKNDKGLKTGDHIGLFWDKLTGEFKFKHFKSQSTTIHREAGTTSTQKKKLKEK</sequence>
<dbReference type="EMBL" id="LR999451">
    <property type="protein sequence ID" value="CAE5957099.1"/>
    <property type="molecule type" value="Genomic_DNA"/>
</dbReference>